<keyword evidence="2" id="KW-0472">Membrane</keyword>
<accession>A0A375YVK4</accession>
<evidence type="ECO:0000313" key="4">
    <source>
        <dbReference type="Proteomes" id="UP000252015"/>
    </source>
</evidence>
<reference evidence="3 4" key="1">
    <citation type="submission" date="2018-05" db="EMBL/GenBank/DDBJ databases">
        <authorList>
            <consortium name="IHU Genomes"/>
        </authorList>
    </citation>
    <scope>NUCLEOTIDE SEQUENCE [LARGE SCALE GENOMIC DNA]</scope>
    <source>
        <strain evidence="3 4">P7336</strain>
    </source>
</reference>
<feature type="compositionally biased region" description="Basic and acidic residues" evidence="1">
    <location>
        <begin position="250"/>
        <end position="264"/>
    </location>
</feature>
<protein>
    <submittedName>
        <fullName evidence="3">Uncharacterized protein</fullName>
    </submittedName>
</protein>
<dbReference type="EMBL" id="UEGW01000001">
    <property type="protein sequence ID" value="SRX92877.1"/>
    <property type="molecule type" value="Genomic_DNA"/>
</dbReference>
<feature type="transmembrane region" description="Helical" evidence="2">
    <location>
        <begin position="20"/>
        <end position="41"/>
    </location>
</feature>
<dbReference type="Proteomes" id="UP000252015">
    <property type="component" value="Unassembled WGS sequence"/>
</dbReference>
<keyword evidence="2" id="KW-0812">Transmembrane</keyword>
<proteinExistence type="predicted"/>
<sequence length="293" mass="33903">MDSVGWINDRWHAVTDLGSTTWLGLALWAMVVVAVAALIYVRYHLSRVRKLSFEDNRPQVTMFMEPHAADWHLIELVVRNFGQRTAYDVRFGFNNPPTVAEYENAYEGMVDITELRLPEELPELAPGQEWRTVWDSALDRHQLGGAIASRFAGTVTYYDSPAPAGRWRALQKRRRKPIETKFVLDWGSLPPVQRIELMTTHDLARREKQKLELLRWVLTYFQVASQETRPEDVRAEIDRIKQATQEIRDRVRSRQLEGPPDVRMRPANSGSPSVRETEPEPLAEPRRRRGAHA</sequence>
<organism evidence="3 4">
    <name type="scientific">Mycobacterium shimoidei</name>
    <dbReference type="NCBI Taxonomy" id="29313"/>
    <lineage>
        <taxon>Bacteria</taxon>
        <taxon>Bacillati</taxon>
        <taxon>Actinomycetota</taxon>
        <taxon>Actinomycetes</taxon>
        <taxon>Mycobacteriales</taxon>
        <taxon>Mycobacteriaceae</taxon>
        <taxon>Mycobacterium</taxon>
    </lineage>
</organism>
<gene>
    <name evidence="3" type="ORF">MSP7336_01106</name>
</gene>
<evidence type="ECO:0000313" key="3">
    <source>
        <dbReference type="EMBL" id="SRX92877.1"/>
    </source>
</evidence>
<evidence type="ECO:0000256" key="2">
    <source>
        <dbReference type="SAM" id="Phobius"/>
    </source>
</evidence>
<name>A0A375YVK4_MYCSH</name>
<keyword evidence="2" id="KW-1133">Transmembrane helix</keyword>
<dbReference type="AlphaFoldDB" id="A0A375YVK4"/>
<feature type="region of interest" description="Disordered" evidence="1">
    <location>
        <begin position="250"/>
        <end position="293"/>
    </location>
</feature>
<evidence type="ECO:0000256" key="1">
    <source>
        <dbReference type="SAM" id="MobiDB-lite"/>
    </source>
</evidence>
<keyword evidence="4" id="KW-1185">Reference proteome</keyword>